<feature type="transmembrane region" description="Helical" evidence="1">
    <location>
        <begin position="131"/>
        <end position="155"/>
    </location>
</feature>
<dbReference type="Proteomes" id="UP001196413">
    <property type="component" value="Unassembled WGS sequence"/>
</dbReference>
<keyword evidence="1" id="KW-1133">Transmembrane helix</keyword>
<accession>A0AAD5WGJ8</accession>
<dbReference type="AlphaFoldDB" id="A0AAD5WGJ8"/>
<proteinExistence type="predicted"/>
<organism evidence="2 3">
    <name type="scientific">Parelaphostrongylus tenuis</name>
    <name type="common">Meningeal worm</name>
    <dbReference type="NCBI Taxonomy" id="148309"/>
    <lineage>
        <taxon>Eukaryota</taxon>
        <taxon>Metazoa</taxon>
        <taxon>Ecdysozoa</taxon>
        <taxon>Nematoda</taxon>
        <taxon>Chromadorea</taxon>
        <taxon>Rhabditida</taxon>
        <taxon>Rhabditina</taxon>
        <taxon>Rhabditomorpha</taxon>
        <taxon>Strongyloidea</taxon>
        <taxon>Metastrongylidae</taxon>
        <taxon>Parelaphostrongylus</taxon>
    </lineage>
</organism>
<comment type="caution">
    <text evidence="2">The sequence shown here is derived from an EMBL/GenBank/DDBJ whole genome shotgun (WGS) entry which is preliminary data.</text>
</comment>
<keyword evidence="1" id="KW-0812">Transmembrane</keyword>
<dbReference type="EMBL" id="JAHQIW010006593">
    <property type="protein sequence ID" value="KAJ1369544.1"/>
    <property type="molecule type" value="Genomic_DNA"/>
</dbReference>
<evidence type="ECO:0000256" key="1">
    <source>
        <dbReference type="SAM" id="Phobius"/>
    </source>
</evidence>
<keyword evidence="3" id="KW-1185">Reference proteome</keyword>
<reference evidence="2" key="1">
    <citation type="submission" date="2021-06" db="EMBL/GenBank/DDBJ databases">
        <title>Parelaphostrongylus tenuis whole genome reference sequence.</title>
        <authorList>
            <person name="Garwood T.J."/>
            <person name="Larsen P.A."/>
            <person name="Fountain-Jones N.M."/>
            <person name="Garbe J.R."/>
            <person name="Macchietto M.G."/>
            <person name="Kania S.A."/>
            <person name="Gerhold R.W."/>
            <person name="Richards J.E."/>
            <person name="Wolf T.M."/>
        </authorList>
    </citation>
    <scope>NUCLEOTIDE SEQUENCE</scope>
    <source>
        <strain evidence="2">MNPRO001-30</strain>
        <tissue evidence="2">Meninges</tissue>
    </source>
</reference>
<name>A0AAD5WGJ8_PARTN</name>
<evidence type="ECO:0000313" key="3">
    <source>
        <dbReference type="Proteomes" id="UP001196413"/>
    </source>
</evidence>
<sequence>MRCKVIDAEAFDAVNALHAVILLRRAVPMCVRKPCAPSRIDKFVFMFYMPFMERVTAKRASGVQRVSACAPNQKSDKLRKPKKTPKLRFFQIYINLSGPDNAGFNGYLRDSLDEYINETMLRILKVSLLQFVIYIILLHYLSLLDFGFVIVVVVCQRKH</sequence>
<keyword evidence="1" id="KW-0472">Membrane</keyword>
<evidence type="ECO:0000313" key="2">
    <source>
        <dbReference type="EMBL" id="KAJ1369544.1"/>
    </source>
</evidence>
<protein>
    <submittedName>
        <fullName evidence="2">Uncharacterized protein</fullName>
    </submittedName>
</protein>
<gene>
    <name evidence="2" type="ORF">KIN20_031029</name>
</gene>